<comment type="subcellular location">
    <subcellularLocation>
        <location evidence="1">Cell membrane</location>
        <topology evidence="1">Multi-pass membrane protein</topology>
    </subcellularLocation>
</comment>
<evidence type="ECO:0000256" key="1">
    <source>
        <dbReference type="ARBA" id="ARBA00004651"/>
    </source>
</evidence>
<dbReference type="RefSeq" id="WP_337712202.1">
    <property type="nucleotide sequence ID" value="NZ_JBBEGL010000001.1"/>
</dbReference>
<keyword evidence="4 7" id="KW-1133">Transmembrane helix</keyword>
<feature type="compositionally biased region" description="Low complexity" evidence="6">
    <location>
        <begin position="1"/>
        <end position="22"/>
    </location>
</feature>
<evidence type="ECO:0000256" key="4">
    <source>
        <dbReference type="ARBA" id="ARBA00022989"/>
    </source>
</evidence>
<feature type="region of interest" description="Disordered" evidence="6">
    <location>
        <begin position="1"/>
        <end position="27"/>
    </location>
</feature>
<keyword evidence="2" id="KW-1003">Cell membrane</keyword>
<feature type="transmembrane region" description="Helical" evidence="7">
    <location>
        <begin position="258"/>
        <end position="285"/>
    </location>
</feature>
<sequence length="490" mass="52400">MSATEDAPAPAPPAAATGTDDGPGNERPALRRVLAPMHIWALGVGIVLVGEFMGWNFAVEKGGMYGALVACWVVGLLYTCIVMINSEVTSAIPAAGGQYAQAKHTVGPLMAFNVGLYLTLAYTMLEAANANVMSALLTALSGLLGSEQELSPYPFAVLAILALAFLNYRGVFASLTLNLVITGFAFVTILVLFIGLRAWSPSAEMDLAGLAGDATNALPYGWIGVIAAFQFGMWFYLGIEGTAQAAEECRSAPRSVPLGSLAGIMTLIIAASLTWYVCAGTLPWHYLGTAITPLFDAALVSGQDVLVVLLLLGTLCATLASANGCINDASRAWFSMGRDRYLPEWFGAVHPRYHTPFRAIVFLVPVAIAFALLPVVLDQPTLLSTVITFSILSGLLMYSFMGPSFMRFRKLWPLGTIARAYTLPLHPAPAIALLALAAVVFFATFLGYGVALLSILAFYLLASIWFVLRRYKFVRRGAQFTADLPRPQGY</sequence>
<dbReference type="Gene3D" id="1.20.1740.10">
    <property type="entry name" value="Amino acid/polyamine transporter I"/>
    <property type="match status" value="1"/>
</dbReference>
<feature type="transmembrane region" description="Helical" evidence="7">
    <location>
        <begin position="382"/>
        <end position="400"/>
    </location>
</feature>
<feature type="transmembrane region" description="Helical" evidence="7">
    <location>
        <begin position="359"/>
        <end position="376"/>
    </location>
</feature>
<organism evidence="8 9">
    <name type="scientific">Actinomycetospora aeridis</name>
    <dbReference type="NCBI Taxonomy" id="3129231"/>
    <lineage>
        <taxon>Bacteria</taxon>
        <taxon>Bacillati</taxon>
        <taxon>Actinomycetota</taxon>
        <taxon>Actinomycetes</taxon>
        <taxon>Pseudonocardiales</taxon>
        <taxon>Pseudonocardiaceae</taxon>
        <taxon>Actinomycetospora</taxon>
    </lineage>
</organism>
<dbReference type="Pfam" id="PF13520">
    <property type="entry name" value="AA_permease_2"/>
    <property type="match status" value="1"/>
</dbReference>
<dbReference type="PANTHER" id="PTHR42770:SF7">
    <property type="entry name" value="MEMBRANE PROTEIN"/>
    <property type="match status" value="1"/>
</dbReference>
<evidence type="ECO:0000256" key="5">
    <source>
        <dbReference type="ARBA" id="ARBA00023136"/>
    </source>
</evidence>
<keyword evidence="3 7" id="KW-0812">Transmembrane</keyword>
<evidence type="ECO:0000256" key="7">
    <source>
        <dbReference type="SAM" id="Phobius"/>
    </source>
</evidence>
<accession>A0ABU8N044</accession>
<dbReference type="InterPro" id="IPR050367">
    <property type="entry name" value="APC_superfamily"/>
</dbReference>
<feature type="transmembrane region" description="Helical" evidence="7">
    <location>
        <begin position="175"/>
        <end position="199"/>
    </location>
</feature>
<dbReference type="EMBL" id="JBBEGL010000001">
    <property type="protein sequence ID" value="MEJ2885739.1"/>
    <property type="molecule type" value="Genomic_DNA"/>
</dbReference>
<gene>
    <name evidence="8" type="ORF">WCD41_04705</name>
</gene>
<evidence type="ECO:0000256" key="2">
    <source>
        <dbReference type="ARBA" id="ARBA00022475"/>
    </source>
</evidence>
<dbReference type="Proteomes" id="UP001370100">
    <property type="component" value="Unassembled WGS sequence"/>
</dbReference>
<feature type="transmembrane region" description="Helical" evidence="7">
    <location>
        <begin position="448"/>
        <end position="468"/>
    </location>
</feature>
<evidence type="ECO:0000313" key="9">
    <source>
        <dbReference type="Proteomes" id="UP001370100"/>
    </source>
</evidence>
<feature type="transmembrane region" description="Helical" evidence="7">
    <location>
        <begin position="150"/>
        <end position="168"/>
    </location>
</feature>
<feature type="transmembrane region" description="Helical" evidence="7">
    <location>
        <begin position="39"/>
        <end position="58"/>
    </location>
</feature>
<feature type="transmembrane region" description="Helical" evidence="7">
    <location>
        <begin position="64"/>
        <end position="84"/>
    </location>
</feature>
<proteinExistence type="predicted"/>
<feature type="transmembrane region" description="Helical" evidence="7">
    <location>
        <begin position="219"/>
        <end position="237"/>
    </location>
</feature>
<feature type="transmembrane region" description="Helical" evidence="7">
    <location>
        <begin position="421"/>
        <end position="442"/>
    </location>
</feature>
<keyword evidence="9" id="KW-1185">Reference proteome</keyword>
<evidence type="ECO:0000313" key="8">
    <source>
        <dbReference type="EMBL" id="MEJ2885739.1"/>
    </source>
</evidence>
<feature type="transmembrane region" description="Helical" evidence="7">
    <location>
        <begin position="105"/>
        <end position="125"/>
    </location>
</feature>
<evidence type="ECO:0000256" key="3">
    <source>
        <dbReference type="ARBA" id="ARBA00022692"/>
    </source>
</evidence>
<name>A0ABU8N044_9PSEU</name>
<reference evidence="8 9" key="1">
    <citation type="submission" date="2024-03" db="EMBL/GenBank/DDBJ databases">
        <title>Actinomycetospora sp. OC33-EN06, a novel actinomycete isolated from wild orchid (Aerides multiflora).</title>
        <authorList>
            <person name="Suriyachadkun C."/>
        </authorList>
    </citation>
    <scope>NUCLEOTIDE SEQUENCE [LARGE SCALE GENOMIC DNA]</scope>
    <source>
        <strain evidence="8 9">OC33-EN06</strain>
    </source>
</reference>
<protein>
    <submittedName>
        <fullName evidence="8">Amino acid permease</fullName>
    </submittedName>
</protein>
<dbReference type="InterPro" id="IPR002293">
    <property type="entry name" value="AA/rel_permease1"/>
</dbReference>
<dbReference type="PANTHER" id="PTHR42770">
    <property type="entry name" value="AMINO ACID TRANSPORTER-RELATED"/>
    <property type="match status" value="1"/>
</dbReference>
<feature type="transmembrane region" description="Helical" evidence="7">
    <location>
        <begin position="305"/>
        <end position="326"/>
    </location>
</feature>
<keyword evidence="5 7" id="KW-0472">Membrane</keyword>
<comment type="caution">
    <text evidence="8">The sequence shown here is derived from an EMBL/GenBank/DDBJ whole genome shotgun (WGS) entry which is preliminary data.</text>
</comment>
<evidence type="ECO:0000256" key="6">
    <source>
        <dbReference type="SAM" id="MobiDB-lite"/>
    </source>
</evidence>
<dbReference type="PIRSF" id="PIRSF006060">
    <property type="entry name" value="AA_transporter"/>
    <property type="match status" value="1"/>
</dbReference>